<dbReference type="PROSITE" id="PS50943">
    <property type="entry name" value="HTH_CROC1"/>
    <property type="match status" value="1"/>
</dbReference>
<accession>A0A1S1HUM0</accession>
<dbReference type="InterPro" id="IPR001387">
    <property type="entry name" value="Cro/C1-type_HTH"/>
</dbReference>
<evidence type="ECO:0000313" key="2">
    <source>
        <dbReference type="EMBL" id="OHT25738.1"/>
    </source>
</evidence>
<comment type="caution">
    <text evidence="2">The sequence shown here is derived from an EMBL/GenBank/DDBJ whole genome shotgun (WGS) entry which is preliminary data.</text>
</comment>
<reference evidence="2 3" key="1">
    <citation type="submission" date="2016-03" db="EMBL/GenBank/DDBJ databases">
        <title>Genome sequence of Providencia stuartii strain, isolated from the salivary glands of larval Lucilia sericata.</title>
        <authorList>
            <person name="Yuan Y."/>
            <person name="Zhang Y."/>
            <person name="Fu S."/>
            <person name="Crippen T.L."/>
            <person name="Visi D."/>
            <person name="Benbow M.E."/>
            <person name="Allen M."/>
            <person name="Tomberlin J.K."/>
            <person name="Sze S.-H."/>
            <person name="Tarone A.M."/>
        </authorList>
    </citation>
    <scope>NUCLEOTIDE SEQUENCE [LARGE SCALE GENOMIC DNA]</scope>
    <source>
        <strain evidence="2 3">Crippen</strain>
    </source>
</reference>
<keyword evidence="3" id="KW-1185">Reference proteome</keyword>
<dbReference type="InterPro" id="IPR010982">
    <property type="entry name" value="Lambda_DNA-bd_dom_sf"/>
</dbReference>
<evidence type="ECO:0000313" key="3">
    <source>
        <dbReference type="Proteomes" id="UP000179588"/>
    </source>
</evidence>
<gene>
    <name evidence="2" type="ORF">A3Q29_12105</name>
</gene>
<organism evidence="2 3">
    <name type="scientific">Providencia stuartii</name>
    <dbReference type="NCBI Taxonomy" id="588"/>
    <lineage>
        <taxon>Bacteria</taxon>
        <taxon>Pseudomonadati</taxon>
        <taxon>Pseudomonadota</taxon>
        <taxon>Gammaproteobacteria</taxon>
        <taxon>Enterobacterales</taxon>
        <taxon>Morganellaceae</taxon>
        <taxon>Providencia</taxon>
    </lineage>
</organism>
<proteinExistence type="predicted"/>
<protein>
    <recommendedName>
        <fullName evidence="1">HTH cro/C1-type domain-containing protein</fullName>
    </recommendedName>
</protein>
<name>A0A1S1HUM0_PROST</name>
<dbReference type="CDD" id="cd00093">
    <property type="entry name" value="HTH_XRE"/>
    <property type="match status" value="1"/>
</dbReference>
<dbReference type="AlphaFoldDB" id="A0A1S1HUM0"/>
<dbReference type="SMART" id="SM00530">
    <property type="entry name" value="HTH_XRE"/>
    <property type="match status" value="1"/>
</dbReference>
<dbReference type="Pfam" id="PF01381">
    <property type="entry name" value="HTH_3"/>
    <property type="match status" value="1"/>
</dbReference>
<dbReference type="EMBL" id="LVIE01000002">
    <property type="protein sequence ID" value="OHT25738.1"/>
    <property type="molecule type" value="Genomic_DNA"/>
</dbReference>
<dbReference type="GO" id="GO:0003677">
    <property type="term" value="F:DNA binding"/>
    <property type="evidence" value="ECO:0007669"/>
    <property type="project" value="InterPro"/>
</dbReference>
<evidence type="ECO:0000259" key="1">
    <source>
        <dbReference type="PROSITE" id="PS50943"/>
    </source>
</evidence>
<feature type="domain" description="HTH cro/C1-type" evidence="1">
    <location>
        <begin position="22"/>
        <end position="76"/>
    </location>
</feature>
<dbReference type="OrthoDB" id="6466989at2"/>
<dbReference type="Proteomes" id="UP000179588">
    <property type="component" value="Unassembled WGS sequence"/>
</dbReference>
<dbReference type="Gene3D" id="1.10.260.40">
    <property type="entry name" value="lambda repressor-like DNA-binding domains"/>
    <property type="match status" value="1"/>
</dbReference>
<sequence>MHVKQNKIKQSTQLNKMIGQFIRESRLAKSLSGAEFGKLINVSQQQVSRYENGVTSLSIEALDNIFSALGINWSDFYQKIFHVHDDDFIVNSKKRVS</sequence>
<dbReference type="SUPFAM" id="SSF47413">
    <property type="entry name" value="lambda repressor-like DNA-binding domains"/>
    <property type="match status" value="1"/>
</dbReference>
<dbReference type="RefSeq" id="WP_070925153.1">
    <property type="nucleotide sequence ID" value="NZ_VAUE01000001.1"/>
</dbReference>